<reference evidence="4" key="2">
    <citation type="journal article" date="2013" name="PLoS Genet.">
        <title>Comparative genome structure, secondary metabolite, and effector coding capacity across Cochliobolus pathogens.</title>
        <authorList>
            <person name="Condon B.J."/>
            <person name="Leng Y."/>
            <person name="Wu D."/>
            <person name="Bushley K.E."/>
            <person name="Ohm R.A."/>
            <person name="Otillar R."/>
            <person name="Martin J."/>
            <person name="Schackwitz W."/>
            <person name="Grimwood J."/>
            <person name="MohdZainudin N."/>
            <person name="Xue C."/>
            <person name="Wang R."/>
            <person name="Manning V.A."/>
            <person name="Dhillon B."/>
            <person name="Tu Z.J."/>
            <person name="Steffenson B.J."/>
            <person name="Salamov A."/>
            <person name="Sun H."/>
            <person name="Lowry S."/>
            <person name="LaButti K."/>
            <person name="Han J."/>
            <person name="Copeland A."/>
            <person name="Lindquist E."/>
            <person name="Barry K."/>
            <person name="Schmutz J."/>
            <person name="Baker S.E."/>
            <person name="Ciuffetti L.M."/>
            <person name="Grigoriev I.V."/>
            <person name="Zhong S."/>
            <person name="Turgeon B.G."/>
        </authorList>
    </citation>
    <scope>NUCLEOTIDE SEQUENCE [LARGE SCALE GENOMIC DNA]</scope>
    <source>
        <strain evidence="4">C5 / ATCC 48332 / race O</strain>
    </source>
</reference>
<dbReference type="eggNOG" id="ENOG502S9MR">
    <property type="taxonomic scope" value="Eukaryota"/>
</dbReference>
<dbReference type="HOGENOM" id="CLU_065393_1_0_1"/>
<accession>M2UKW0</accession>
<evidence type="ECO:0000256" key="2">
    <source>
        <dbReference type="SAM" id="SignalP"/>
    </source>
</evidence>
<dbReference type="Pfam" id="PF25312">
    <property type="entry name" value="Allergen_Asp_f_4"/>
    <property type="match status" value="1"/>
</dbReference>
<feature type="chain" id="PRO_5004027389" description="Effector 5" evidence="2">
    <location>
        <begin position="20"/>
        <end position="354"/>
    </location>
</feature>
<proteinExistence type="predicted"/>
<feature type="region of interest" description="Disordered" evidence="1">
    <location>
        <begin position="66"/>
        <end position="136"/>
    </location>
</feature>
<keyword evidence="2" id="KW-0732">Signal</keyword>
<keyword evidence="4" id="KW-1185">Reference proteome</keyword>
<dbReference type="STRING" id="701091.M2UKW0"/>
<feature type="compositionally biased region" description="Low complexity" evidence="1">
    <location>
        <begin position="75"/>
        <end position="93"/>
    </location>
</feature>
<dbReference type="OMA" id="DWSKVAY"/>
<organism evidence="3 4">
    <name type="scientific">Cochliobolus heterostrophus (strain C5 / ATCC 48332 / race O)</name>
    <name type="common">Southern corn leaf blight fungus</name>
    <name type="synonym">Bipolaris maydis</name>
    <dbReference type="NCBI Taxonomy" id="701091"/>
    <lineage>
        <taxon>Eukaryota</taxon>
        <taxon>Fungi</taxon>
        <taxon>Dikarya</taxon>
        <taxon>Ascomycota</taxon>
        <taxon>Pezizomycotina</taxon>
        <taxon>Dothideomycetes</taxon>
        <taxon>Pleosporomycetidae</taxon>
        <taxon>Pleosporales</taxon>
        <taxon>Pleosporineae</taxon>
        <taxon>Pleosporaceae</taxon>
        <taxon>Bipolaris</taxon>
    </lineage>
</organism>
<sequence length="354" mass="37187">MRYSSALVLSTIVVGQAAAANLHNRHASFHARRQAEAKRSVDTSNVDWSKVAYDLSDVDWNKVFATPSPAPQPSAAPSAEPVAEAKQVEAAVAPTYPSSSAPAEETKPTPTPTSTPTPTPSAAPADDKKDPIGDLLDNVGDTINDIVGDALNGLQSMITSIGAKTGKNPTSNQNGIWLGNDSSWMAQFTNDNNQDAVLFCWRSNDFKNMCINEMQPEISVGLKSGESVDISFEENASAACAPVFPDTKLAMFGGVDNTWFEVTFGSTGAFDISRNVNMNGNSISAKGSKCTSDMNTCVFKCKNGMSTCEKGTDYDLFNCDSGNGGGGGYDPIMAGTGGGCSMGQSSEVIRVVLS</sequence>
<evidence type="ECO:0008006" key="5">
    <source>
        <dbReference type="Google" id="ProtNLM"/>
    </source>
</evidence>
<evidence type="ECO:0000313" key="3">
    <source>
        <dbReference type="EMBL" id="EMD88628.1"/>
    </source>
</evidence>
<reference evidence="3 4" key="1">
    <citation type="journal article" date="2012" name="PLoS Pathog.">
        <title>Diverse lifestyles and strategies of plant pathogenesis encoded in the genomes of eighteen Dothideomycetes fungi.</title>
        <authorList>
            <person name="Ohm R.A."/>
            <person name="Feau N."/>
            <person name="Henrissat B."/>
            <person name="Schoch C.L."/>
            <person name="Horwitz B.A."/>
            <person name="Barry K.W."/>
            <person name="Condon B.J."/>
            <person name="Copeland A.C."/>
            <person name="Dhillon B."/>
            <person name="Glaser F."/>
            <person name="Hesse C.N."/>
            <person name="Kosti I."/>
            <person name="LaButti K."/>
            <person name="Lindquist E.A."/>
            <person name="Lucas S."/>
            <person name="Salamov A.A."/>
            <person name="Bradshaw R.E."/>
            <person name="Ciuffetti L."/>
            <person name="Hamelin R.C."/>
            <person name="Kema G.H.J."/>
            <person name="Lawrence C."/>
            <person name="Scott J.A."/>
            <person name="Spatafora J.W."/>
            <person name="Turgeon B.G."/>
            <person name="de Wit P.J.G.M."/>
            <person name="Zhong S."/>
            <person name="Goodwin S.B."/>
            <person name="Grigoriev I.V."/>
        </authorList>
    </citation>
    <scope>NUCLEOTIDE SEQUENCE [LARGE SCALE GENOMIC DNA]</scope>
    <source>
        <strain evidence="4">C5 / ATCC 48332 / race O</strain>
    </source>
</reference>
<evidence type="ECO:0000313" key="4">
    <source>
        <dbReference type="Proteomes" id="UP000016936"/>
    </source>
</evidence>
<dbReference type="OrthoDB" id="5320938at2759"/>
<evidence type="ECO:0000256" key="1">
    <source>
        <dbReference type="SAM" id="MobiDB-lite"/>
    </source>
</evidence>
<dbReference type="InterPro" id="IPR038903">
    <property type="entry name" value="Allergen_Asp_f_4"/>
</dbReference>
<dbReference type="EMBL" id="KB445580">
    <property type="protein sequence ID" value="EMD88628.1"/>
    <property type="molecule type" value="Genomic_DNA"/>
</dbReference>
<dbReference type="GO" id="GO:0005576">
    <property type="term" value="C:extracellular region"/>
    <property type="evidence" value="ECO:0007669"/>
    <property type="project" value="InterPro"/>
</dbReference>
<dbReference type="AlphaFoldDB" id="M2UKW0"/>
<gene>
    <name evidence="3" type="ORF">COCHEDRAFT_1142409</name>
</gene>
<dbReference type="GO" id="GO:0019863">
    <property type="term" value="F:IgE binding"/>
    <property type="evidence" value="ECO:0007669"/>
    <property type="project" value="InterPro"/>
</dbReference>
<feature type="signal peptide" evidence="2">
    <location>
        <begin position="1"/>
        <end position="19"/>
    </location>
</feature>
<protein>
    <recommendedName>
        <fullName evidence="5">Effector 5</fullName>
    </recommendedName>
</protein>
<feature type="compositionally biased region" description="Pro residues" evidence="1">
    <location>
        <begin position="109"/>
        <end position="121"/>
    </location>
</feature>
<name>M2UKW0_COCH5</name>
<dbReference type="Proteomes" id="UP000016936">
    <property type="component" value="Unassembled WGS sequence"/>
</dbReference>